<evidence type="ECO:0000313" key="12">
    <source>
        <dbReference type="EMBL" id="TCS38143.1"/>
    </source>
</evidence>
<evidence type="ECO:0000256" key="7">
    <source>
        <dbReference type="ARBA" id="ARBA00022898"/>
    </source>
</evidence>
<comment type="cofactor">
    <cofactor evidence="1 9 10">
        <name>pyridoxal 5'-phosphate</name>
        <dbReference type="ChEBI" id="CHEBI:597326"/>
    </cofactor>
</comment>
<dbReference type="AlphaFoldDB" id="A0A4R3HZL6"/>
<dbReference type="OrthoDB" id="9807157at2"/>
<feature type="binding site" evidence="9">
    <location>
        <position position="178"/>
    </location>
    <ligand>
        <name>pyridoxal 5'-phosphate</name>
        <dbReference type="ChEBI" id="CHEBI:597326"/>
    </ligand>
</feature>
<dbReference type="EMBL" id="SLZR01000017">
    <property type="protein sequence ID" value="TCS38143.1"/>
    <property type="molecule type" value="Genomic_DNA"/>
</dbReference>
<protein>
    <recommendedName>
        <fullName evidence="9">8-amino-7-oxononanoate synthase</fullName>
        <shortName evidence="9">AONS</shortName>
        <ecNumber evidence="9">2.3.1.47</ecNumber>
    </recommendedName>
    <alternativeName>
        <fullName evidence="9">7-keto-8-amino-pelargonic acid synthase</fullName>
        <shortName evidence="9">7-KAP synthase</shortName>
        <shortName evidence="9">KAPA synthase</shortName>
    </alternativeName>
    <alternativeName>
        <fullName evidence="9">8-amino-7-ketopelargonate synthase</fullName>
    </alternativeName>
</protein>
<dbReference type="CDD" id="cd06454">
    <property type="entry name" value="KBL_like"/>
    <property type="match status" value="1"/>
</dbReference>
<dbReference type="HAMAP" id="MF_01693">
    <property type="entry name" value="BioF_aminotrans_2"/>
    <property type="match status" value="1"/>
</dbReference>
<dbReference type="InterPro" id="IPR015424">
    <property type="entry name" value="PyrdxlP-dep_Trfase"/>
</dbReference>
<dbReference type="Proteomes" id="UP000295793">
    <property type="component" value="Unassembled WGS sequence"/>
</dbReference>
<comment type="subunit">
    <text evidence="4 9">Homodimer.</text>
</comment>
<gene>
    <name evidence="9" type="primary">bioF</name>
    <name evidence="12" type="ORF">BCF53_11771</name>
</gene>
<sequence>MRSFDDIPGWLAQRKQEHLLRSRNQLQSAQSTRPVINGKEVLSFTSNDYLGLANHPSIAAAMRAAAEQYGVGAGASHLVSGHHLEHELLEQELAALVDREAALVFSTGYMANIGVISALMSRRDTVLEDKLNHASLIDGVRLSGARSLRYRHNDTDHLAQQLERAQGKKLIVTDGVFSMDGDCANLCEMADIARASSAWLMVDDAHGIGVIGQCGGGLVHKLGLSSEQVPLIVGTLGKAFGTSGAFVAGDKSTIDYLMQVSRPYIYTTATPPAIAAASRAALKLVAGANAARTNLTERIQQFREGIKTLGYELMPSYTPIQPVVIGANEKAVSMSEQLLKRGILVTAIRPPTVPKGTSRLRVTLSAEHTADNVEYLLGVMEDLK</sequence>
<dbReference type="PANTHER" id="PTHR13693">
    <property type="entry name" value="CLASS II AMINOTRANSFERASE/8-AMINO-7-OXONONANOATE SYNTHASE"/>
    <property type="match status" value="1"/>
</dbReference>
<dbReference type="InterPro" id="IPR004723">
    <property type="entry name" value="AONS_Archaea/Proteobacteria"/>
</dbReference>
<comment type="function">
    <text evidence="9">Catalyzes the decarboxylative condensation of pimeloyl-[acyl-carrier protein] and L-alanine to produce 8-amino-7-oxononanoate (AON), [acyl-carrier protein], and carbon dioxide.</text>
</comment>
<dbReference type="NCBIfam" id="TIGR00858">
    <property type="entry name" value="bioF"/>
    <property type="match status" value="1"/>
</dbReference>
<comment type="similarity">
    <text evidence="3 9">Belongs to the class-II pyridoxal-phosphate-dependent aminotransferase family. BioF subfamily.</text>
</comment>
<dbReference type="GO" id="GO:0030170">
    <property type="term" value="F:pyridoxal phosphate binding"/>
    <property type="evidence" value="ECO:0007669"/>
    <property type="project" value="UniProtKB-UniRule"/>
</dbReference>
<accession>A0A4R3HZL6</accession>
<keyword evidence="6 9" id="KW-0093">Biotin biosynthesis</keyword>
<feature type="binding site" evidence="9">
    <location>
        <position position="133"/>
    </location>
    <ligand>
        <name>substrate</name>
    </ligand>
</feature>
<dbReference type="Gene3D" id="3.40.640.10">
    <property type="entry name" value="Type I PLP-dependent aspartate aminotransferase-like (Major domain)"/>
    <property type="match status" value="1"/>
</dbReference>
<keyword evidence="7 9" id="KW-0663">Pyridoxal phosphate</keyword>
<keyword evidence="13" id="KW-1185">Reference proteome</keyword>
<dbReference type="RefSeq" id="WP_132703131.1">
    <property type="nucleotide sequence ID" value="NZ_SLZR01000017.1"/>
</dbReference>
<evidence type="ECO:0000256" key="5">
    <source>
        <dbReference type="ARBA" id="ARBA00022679"/>
    </source>
</evidence>
<evidence type="ECO:0000256" key="3">
    <source>
        <dbReference type="ARBA" id="ARBA00010008"/>
    </source>
</evidence>
<dbReference type="InterPro" id="IPR022834">
    <property type="entry name" value="AONS_Proteobacteria"/>
</dbReference>
<feature type="binding site" evidence="9">
    <location>
        <position position="352"/>
    </location>
    <ligand>
        <name>substrate</name>
    </ligand>
</feature>
<evidence type="ECO:0000256" key="6">
    <source>
        <dbReference type="ARBA" id="ARBA00022756"/>
    </source>
</evidence>
<dbReference type="SUPFAM" id="SSF53383">
    <property type="entry name" value="PLP-dependent transferases"/>
    <property type="match status" value="1"/>
</dbReference>
<comment type="caution">
    <text evidence="12">The sequence shown here is derived from an EMBL/GenBank/DDBJ whole genome shotgun (WGS) entry which is preliminary data.</text>
</comment>
<dbReference type="InterPro" id="IPR015422">
    <property type="entry name" value="PyrdxlP-dep_Trfase_small"/>
</dbReference>
<dbReference type="PROSITE" id="PS00599">
    <property type="entry name" value="AA_TRANSFER_CLASS_2"/>
    <property type="match status" value="1"/>
</dbReference>
<evidence type="ECO:0000256" key="10">
    <source>
        <dbReference type="PIRSR" id="PIRSR604723-51"/>
    </source>
</evidence>
<dbReference type="InterPro" id="IPR004839">
    <property type="entry name" value="Aminotransferase_I/II_large"/>
</dbReference>
<dbReference type="GO" id="GO:0009102">
    <property type="term" value="P:biotin biosynthetic process"/>
    <property type="evidence" value="ECO:0007669"/>
    <property type="project" value="UniProtKB-UniRule"/>
</dbReference>
<feature type="domain" description="Aminotransferase class I/classII large" evidence="11">
    <location>
        <begin position="40"/>
        <end position="378"/>
    </location>
</feature>
<dbReference type="GO" id="GO:0008710">
    <property type="term" value="F:8-amino-7-oxononanoate synthase activity"/>
    <property type="evidence" value="ECO:0007669"/>
    <property type="project" value="UniProtKB-UniRule"/>
</dbReference>
<evidence type="ECO:0000256" key="9">
    <source>
        <dbReference type="HAMAP-Rule" id="MF_01693"/>
    </source>
</evidence>
<evidence type="ECO:0000256" key="8">
    <source>
        <dbReference type="ARBA" id="ARBA00047715"/>
    </source>
</evidence>
<evidence type="ECO:0000256" key="2">
    <source>
        <dbReference type="ARBA" id="ARBA00004746"/>
    </source>
</evidence>
<dbReference type="EC" id="2.3.1.47" evidence="9"/>
<dbReference type="InterPro" id="IPR015421">
    <property type="entry name" value="PyrdxlP-dep_Trfase_major"/>
</dbReference>
<feature type="binding site" evidence="9">
    <location>
        <position position="206"/>
    </location>
    <ligand>
        <name>pyridoxal 5'-phosphate</name>
        <dbReference type="ChEBI" id="CHEBI:597326"/>
    </ligand>
</feature>
<dbReference type="InterPro" id="IPR050087">
    <property type="entry name" value="AON_synthase_class-II"/>
</dbReference>
<evidence type="ECO:0000313" key="13">
    <source>
        <dbReference type="Proteomes" id="UP000295793"/>
    </source>
</evidence>
<proteinExistence type="inferred from homology"/>
<dbReference type="UniPathway" id="UPA00078"/>
<evidence type="ECO:0000259" key="11">
    <source>
        <dbReference type="Pfam" id="PF00155"/>
    </source>
</evidence>
<feature type="binding site" evidence="9">
    <location>
        <position position="21"/>
    </location>
    <ligand>
        <name>substrate</name>
    </ligand>
</feature>
<organism evidence="12 13">
    <name type="scientific">Reinekea marinisedimentorum</name>
    <dbReference type="NCBI Taxonomy" id="230495"/>
    <lineage>
        <taxon>Bacteria</taxon>
        <taxon>Pseudomonadati</taxon>
        <taxon>Pseudomonadota</taxon>
        <taxon>Gammaproteobacteria</taxon>
        <taxon>Oceanospirillales</taxon>
        <taxon>Saccharospirillaceae</taxon>
        <taxon>Reinekea</taxon>
    </lineage>
</organism>
<keyword evidence="5 9" id="KW-0808">Transferase</keyword>
<feature type="binding site" evidence="9">
    <location>
        <begin position="108"/>
        <end position="109"/>
    </location>
    <ligand>
        <name>pyridoxal 5'-phosphate</name>
        <dbReference type="ChEBI" id="CHEBI:597326"/>
    </ligand>
</feature>
<evidence type="ECO:0000256" key="1">
    <source>
        <dbReference type="ARBA" id="ARBA00001933"/>
    </source>
</evidence>
<dbReference type="Pfam" id="PF00155">
    <property type="entry name" value="Aminotran_1_2"/>
    <property type="match status" value="1"/>
</dbReference>
<reference evidence="12 13" key="1">
    <citation type="submission" date="2019-03" db="EMBL/GenBank/DDBJ databases">
        <title>Genomic Encyclopedia of Archaeal and Bacterial Type Strains, Phase II (KMG-II): from individual species to whole genera.</title>
        <authorList>
            <person name="Goeker M."/>
        </authorList>
    </citation>
    <scope>NUCLEOTIDE SEQUENCE [LARGE SCALE GENOMIC DNA]</scope>
    <source>
        <strain evidence="12 13">DSM 15388</strain>
    </source>
</reference>
<comment type="catalytic activity">
    <reaction evidence="8 9">
        <text>6-carboxyhexanoyl-[ACP] + L-alanine + H(+) = (8S)-8-amino-7-oxononanoate + holo-[ACP] + CO2</text>
        <dbReference type="Rhea" id="RHEA:42288"/>
        <dbReference type="Rhea" id="RHEA-COMP:9685"/>
        <dbReference type="Rhea" id="RHEA-COMP:9955"/>
        <dbReference type="ChEBI" id="CHEBI:15378"/>
        <dbReference type="ChEBI" id="CHEBI:16526"/>
        <dbReference type="ChEBI" id="CHEBI:57972"/>
        <dbReference type="ChEBI" id="CHEBI:64479"/>
        <dbReference type="ChEBI" id="CHEBI:78846"/>
        <dbReference type="ChEBI" id="CHEBI:149468"/>
        <dbReference type="EC" id="2.3.1.47"/>
    </reaction>
</comment>
<dbReference type="PANTHER" id="PTHR13693:SF100">
    <property type="entry name" value="8-AMINO-7-OXONONANOATE SYNTHASE"/>
    <property type="match status" value="1"/>
</dbReference>
<evidence type="ECO:0000256" key="4">
    <source>
        <dbReference type="ARBA" id="ARBA00011738"/>
    </source>
</evidence>
<feature type="modified residue" description="N6-(pyridoxal phosphate)lysine" evidence="9 10">
    <location>
        <position position="238"/>
    </location>
</feature>
<name>A0A4R3HZL6_9GAMM</name>
<feature type="binding site" evidence="9">
    <location>
        <position position="235"/>
    </location>
    <ligand>
        <name>pyridoxal 5'-phosphate</name>
        <dbReference type="ChEBI" id="CHEBI:597326"/>
    </ligand>
</feature>
<comment type="pathway">
    <text evidence="2 9">Cofactor biosynthesis; biotin biosynthesis.</text>
</comment>
<dbReference type="Gene3D" id="3.90.1150.10">
    <property type="entry name" value="Aspartate Aminotransferase, domain 1"/>
    <property type="match status" value="1"/>
</dbReference>
<dbReference type="InterPro" id="IPR001917">
    <property type="entry name" value="Aminotrans_II_pyridoxalP_BS"/>
</dbReference>